<evidence type="ECO:0000256" key="1">
    <source>
        <dbReference type="SAM" id="Phobius"/>
    </source>
</evidence>
<evidence type="ECO:0000313" key="4">
    <source>
        <dbReference type="EMBL" id="TXX66729.1"/>
    </source>
</evidence>
<dbReference type="GO" id="GO:0000166">
    <property type="term" value="F:nucleotide binding"/>
    <property type="evidence" value="ECO:0007669"/>
    <property type="project" value="InterPro"/>
</dbReference>
<evidence type="ECO:0000313" key="3">
    <source>
        <dbReference type="EMBL" id="RGP90142.1"/>
    </source>
</evidence>
<dbReference type="Pfam" id="PF01408">
    <property type="entry name" value="GFO_IDH_MocA"/>
    <property type="match status" value="1"/>
</dbReference>
<evidence type="ECO:0000259" key="2">
    <source>
        <dbReference type="Pfam" id="PF01408"/>
    </source>
</evidence>
<reference evidence="3 5" key="1">
    <citation type="journal article" date="2017" name="Emerg. Infect. Dis.">
        <title>Carbapenemase VCC-1-Producing Vibrio cholerae in Coastal Waters of Germany.</title>
        <authorList>
            <person name="Hammerl J.A."/>
            <person name="Jackel C."/>
            <person name="Bortolaia V."/>
            <person name="Schwartz K."/>
            <person name="Bier N."/>
            <person name="Hendriksen R.S."/>
            <person name="Guerra B."/>
            <person name="Strauch E."/>
        </authorList>
    </citation>
    <scope>NUCLEOTIDE SEQUENCE [LARGE SCALE GENOMIC DNA]</scope>
    <source>
        <strain evidence="3 5">VN-2825</strain>
    </source>
</reference>
<dbReference type="EMBL" id="MCBA01000057">
    <property type="protein sequence ID" value="RGP90142.1"/>
    <property type="molecule type" value="Genomic_DNA"/>
</dbReference>
<protein>
    <submittedName>
        <fullName evidence="4">Gfo/Idh/MocA family oxidoreductase</fullName>
    </submittedName>
</protein>
<keyword evidence="1" id="KW-0812">Transmembrane</keyword>
<accession>A0A395TY18</accession>
<feature type="domain" description="Gfo/Idh/MocA-like oxidoreductase N-terminal" evidence="2">
    <location>
        <begin position="46"/>
        <end position="164"/>
    </location>
</feature>
<comment type="caution">
    <text evidence="3">The sequence shown here is derived from an EMBL/GenBank/DDBJ whole genome shotgun (WGS) entry which is preliminary data.</text>
</comment>
<dbReference type="AlphaFoldDB" id="A0A395TY18"/>
<dbReference type="Proteomes" id="UP000266701">
    <property type="component" value="Unassembled WGS sequence"/>
</dbReference>
<dbReference type="InterPro" id="IPR000683">
    <property type="entry name" value="Gfo/Idh/MocA-like_OxRdtase_N"/>
</dbReference>
<evidence type="ECO:0000313" key="5">
    <source>
        <dbReference type="Proteomes" id="UP000266701"/>
    </source>
</evidence>
<dbReference type="InterPro" id="IPR051450">
    <property type="entry name" value="Gfo/Idh/MocA_Oxidoreductases"/>
</dbReference>
<dbReference type="PANTHER" id="PTHR43377:SF1">
    <property type="entry name" value="BILIVERDIN REDUCTASE A"/>
    <property type="match status" value="1"/>
</dbReference>
<organism evidence="3 5">
    <name type="scientific">Vibrio cholerae</name>
    <dbReference type="NCBI Taxonomy" id="666"/>
    <lineage>
        <taxon>Bacteria</taxon>
        <taxon>Pseudomonadati</taxon>
        <taxon>Pseudomonadota</taxon>
        <taxon>Gammaproteobacteria</taxon>
        <taxon>Vibrionales</taxon>
        <taxon>Vibrionaceae</taxon>
        <taxon>Vibrio</taxon>
    </lineage>
</organism>
<keyword evidence="1" id="KW-1133">Transmembrane helix</keyword>
<feature type="transmembrane region" description="Helical" evidence="1">
    <location>
        <begin position="45"/>
        <end position="64"/>
    </location>
</feature>
<evidence type="ECO:0000313" key="6">
    <source>
        <dbReference type="Proteomes" id="UP000323819"/>
    </source>
</evidence>
<dbReference type="InterPro" id="IPR036291">
    <property type="entry name" value="NAD(P)-bd_dom_sf"/>
</dbReference>
<sequence>MKGLNKVISYIGIYGVNRTLYKVFGRLRKVPALCKFSNRAAEGKLSVGFVGCGQFSFATISYFLRFSKKFYFKFAYDPNSSALTSFCNFNNVPDVLVSEHDVEKQKVDIIYIASNHHSHSSYAIAALENNISVYIEKPISVSWEQFYALGHVINRTSADVYVGYNRPFSAAIRELSAQINADSGPFSMSCFVVGHFIEADHWYRLPQEGTRVCGNLGHWLDLSIHLLYKRSDISFLDISIAYSNTDQSDDDLTIILVSDKRDLITLTLTSRSEPFEGINESITFHQADLIVDIQDFRRAVFWEGKAKRVRRYYPKDVGHRLAILQPISGLKRNLEEIRISTALMLEITDMVRVQQSNRRFVLDDQKYKWN</sequence>
<reference evidence="4 6" key="2">
    <citation type="submission" date="2019-06" db="EMBL/GenBank/DDBJ databases">
        <title>Vibrio cholerae phylogeny based on whole-genome sequencing reveals genetic diversity and population strucutre.</title>
        <authorList>
            <person name="Zhiqiu Y."/>
            <person name="Bin L."/>
            <person name="Lingyan J."/>
        </authorList>
    </citation>
    <scope>NUCLEOTIDE SEQUENCE [LARGE SCALE GENOMIC DNA]</scope>
    <source>
        <strain evidence="4 6">N2814</strain>
    </source>
</reference>
<dbReference type="RefSeq" id="WP_114967825.1">
    <property type="nucleotide sequence ID" value="NZ_CP046737.1"/>
</dbReference>
<proteinExistence type="predicted"/>
<dbReference type="EMBL" id="VSIJ01000016">
    <property type="protein sequence ID" value="TXX66729.1"/>
    <property type="molecule type" value="Genomic_DNA"/>
</dbReference>
<keyword evidence="1" id="KW-0472">Membrane</keyword>
<dbReference type="SUPFAM" id="SSF51735">
    <property type="entry name" value="NAD(P)-binding Rossmann-fold domains"/>
    <property type="match status" value="1"/>
</dbReference>
<dbReference type="Proteomes" id="UP000323819">
    <property type="component" value="Unassembled WGS sequence"/>
</dbReference>
<name>A0A395TY18_VIBCL</name>
<dbReference type="PANTHER" id="PTHR43377">
    <property type="entry name" value="BILIVERDIN REDUCTASE A"/>
    <property type="match status" value="1"/>
</dbReference>
<dbReference type="Gene3D" id="3.40.50.720">
    <property type="entry name" value="NAD(P)-binding Rossmann-like Domain"/>
    <property type="match status" value="1"/>
</dbReference>
<gene>
    <name evidence="3" type="ORF">BC353_09495</name>
    <name evidence="4" type="ORF">FXF03_04155</name>
</gene>